<reference evidence="3 4" key="1">
    <citation type="submission" date="2019-08" db="EMBL/GenBank/DDBJ databases">
        <title>In-depth cultivation of the pig gut microbiome towards novel bacterial diversity and tailored functional studies.</title>
        <authorList>
            <person name="Wylensek D."/>
            <person name="Hitch T.C.A."/>
            <person name="Clavel T."/>
        </authorList>
    </citation>
    <scope>NUCLEOTIDE SEQUENCE [LARGE SCALE GENOMIC DNA]</scope>
    <source>
        <strain evidence="3 4">SM-530-WT-4B</strain>
    </source>
</reference>
<evidence type="ECO:0000259" key="2">
    <source>
        <dbReference type="Pfam" id="PF13439"/>
    </source>
</evidence>
<evidence type="ECO:0000259" key="1">
    <source>
        <dbReference type="Pfam" id="PF00534"/>
    </source>
</evidence>
<dbReference type="Pfam" id="PF00534">
    <property type="entry name" value="Glycos_transf_1"/>
    <property type="match status" value="1"/>
</dbReference>
<evidence type="ECO:0000313" key="4">
    <source>
        <dbReference type="Proteomes" id="UP000473699"/>
    </source>
</evidence>
<accession>A0A6L5Y8M5</accession>
<dbReference type="PANTHER" id="PTHR12526">
    <property type="entry name" value="GLYCOSYLTRANSFERASE"/>
    <property type="match status" value="1"/>
</dbReference>
<dbReference type="InterPro" id="IPR028098">
    <property type="entry name" value="Glyco_trans_4-like_N"/>
</dbReference>
<dbReference type="CDD" id="cd03811">
    <property type="entry name" value="GT4_GT28_WabH-like"/>
    <property type="match status" value="1"/>
</dbReference>
<proteinExistence type="predicted"/>
<dbReference type="Gene3D" id="3.40.50.2000">
    <property type="entry name" value="Glycogen Phosphorylase B"/>
    <property type="match status" value="2"/>
</dbReference>
<organism evidence="3 4">
    <name type="scientific">Pyramidobacter porci</name>
    <dbReference type="NCBI Taxonomy" id="2605789"/>
    <lineage>
        <taxon>Bacteria</taxon>
        <taxon>Thermotogati</taxon>
        <taxon>Synergistota</taxon>
        <taxon>Synergistia</taxon>
        <taxon>Synergistales</taxon>
        <taxon>Dethiosulfovibrionaceae</taxon>
        <taxon>Pyramidobacter</taxon>
    </lineage>
</organism>
<dbReference type="EMBL" id="VUNH01000001">
    <property type="protein sequence ID" value="MST54630.1"/>
    <property type="molecule type" value="Genomic_DNA"/>
</dbReference>
<protein>
    <submittedName>
        <fullName evidence="3">Glycosyltransferase</fullName>
    </submittedName>
</protein>
<feature type="domain" description="Glycosyltransferase subfamily 4-like N-terminal" evidence="2">
    <location>
        <begin position="20"/>
        <end position="138"/>
    </location>
</feature>
<keyword evidence="3" id="KW-0808">Transferase</keyword>
<evidence type="ECO:0000313" key="3">
    <source>
        <dbReference type="EMBL" id="MST54630.1"/>
    </source>
</evidence>
<name>A0A6L5Y8M5_9BACT</name>
<dbReference type="PANTHER" id="PTHR12526:SF630">
    <property type="entry name" value="GLYCOSYLTRANSFERASE"/>
    <property type="match status" value="1"/>
</dbReference>
<dbReference type="RefSeq" id="WP_154527760.1">
    <property type="nucleotide sequence ID" value="NZ_VUNH01000001.1"/>
</dbReference>
<dbReference type="SUPFAM" id="SSF53756">
    <property type="entry name" value="UDP-Glycosyltransferase/glycogen phosphorylase"/>
    <property type="match status" value="1"/>
</dbReference>
<feature type="domain" description="Glycosyl transferase family 1" evidence="1">
    <location>
        <begin position="164"/>
        <end position="329"/>
    </location>
</feature>
<dbReference type="Proteomes" id="UP000473699">
    <property type="component" value="Unassembled WGS sequence"/>
</dbReference>
<gene>
    <name evidence="3" type="ORF">FYJ74_00990</name>
</gene>
<dbReference type="Pfam" id="PF13439">
    <property type="entry name" value="Glyco_transf_4"/>
    <property type="match status" value="1"/>
</dbReference>
<keyword evidence="4" id="KW-1185">Reference proteome</keyword>
<dbReference type="InterPro" id="IPR001296">
    <property type="entry name" value="Glyco_trans_1"/>
</dbReference>
<dbReference type="AlphaFoldDB" id="A0A6L5Y8M5"/>
<sequence>MRVLHYVDENRLAWMVPWIQLLKELEKHGVENHVICRSGGTLSAGLARENIAHSTYVPVAQWLPVIAYGMERLIDRVKPALIHTRLSAAAAIGGYWGRKKNVPVVSTFDKYPKAKYYHHSDVVIGCSSAVTAHIRSLKLNRAFLTETILNPVLSENYVRNAETRRQFRRQLSVHGDETVILGMGRLVGWKAWDDYLRAVALLPKKLKAHFWLVGSGDEEKKLRDLAAKLDIQNRVRFFPFAADVRPWLWAADLFVQSSKEPEGFSLMLIEAMAAGVVPIATNIGGTLDIVKDGENGLLFRPSDVKFLSGLMMRGMDAALRQKLSENASKSAAEVSVSRIAVQTVALYKRTLQTADERALCTGKKS</sequence>
<dbReference type="GO" id="GO:0016757">
    <property type="term" value="F:glycosyltransferase activity"/>
    <property type="evidence" value="ECO:0007669"/>
    <property type="project" value="InterPro"/>
</dbReference>
<comment type="caution">
    <text evidence="3">The sequence shown here is derived from an EMBL/GenBank/DDBJ whole genome shotgun (WGS) entry which is preliminary data.</text>
</comment>